<sequence>MAEFSEEHKPRVAQLLVTAATCKSSSHTTTSWAACTANGYPIWTA</sequence>
<evidence type="ECO:0000313" key="2">
    <source>
        <dbReference type="EMBL" id="RMM73994.1"/>
    </source>
</evidence>
<dbReference type="EMBL" id="LGLO01000002">
    <property type="protein sequence ID" value="KPC48024.1"/>
    <property type="molecule type" value="Genomic_DNA"/>
</dbReference>
<dbReference type="Proteomes" id="UP000276829">
    <property type="component" value="Unassembled WGS sequence"/>
</dbReference>
<proteinExistence type="predicted"/>
<evidence type="ECO:0000313" key="3">
    <source>
        <dbReference type="Proteomes" id="UP000037836"/>
    </source>
</evidence>
<name>A0A3M3IL84_PSESG</name>
<reference evidence="2 4" key="3">
    <citation type="submission" date="2018-08" db="EMBL/GenBank/DDBJ databases">
        <title>Recombination of ecologically and evolutionarily significant loci maintains genetic cohesion in the Pseudomonas syringae species complex.</title>
        <authorList>
            <person name="Dillon M."/>
            <person name="Thakur S."/>
            <person name="Almeida R.N.D."/>
            <person name="Weir B.S."/>
            <person name="Guttman D.S."/>
        </authorList>
    </citation>
    <scope>NUCLEOTIDE SEQUENCE [LARGE SCALE GENOMIC DNA]</scope>
    <source>
        <strain evidence="2 4">ICMP 4324</strain>
    </source>
</reference>
<comment type="caution">
    <text evidence="2">The sequence shown here is derived from an EMBL/GenBank/DDBJ whole genome shotgun (WGS) entry which is preliminary data.</text>
</comment>
<gene>
    <name evidence="1" type="ORF">AC496_3054</name>
    <name evidence="2" type="ORF">ALQ73_101063</name>
</gene>
<accession>A0A3M3IL84</accession>
<keyword evidence="3" id="KW-1185">Reference proteome</keyword>
<reference evidence="1 3" key="1">
    <citation type="submission" date="2015-07" db="EMBL/GenBank/DDBJ databases">
        <authorList>
            <person name="O'Brien H.E."/>
            <person name="Thakur S."/>
            <person name="Gong Y."/>
            <person name="Wang P.W."/>
            <person name="Guttman D.S."/>
        </authorList>
    </citation>
    <scope>NUCLEOTIDE SEQUENCE [LARGE SCALE GENOMIC DNA]</scope>
    <source>
        <strain evidence="1 3">BR1</strain>
    </source>
</reference>
<evidence type="ECO:0000313" key="4">
    <source>
        <dbReference type="Proteomes" id="UP000276829"/>
    </source>
</evidence>
<protein>
    <submittedName>
        <fullName evidence="2">Mobile element protein</fullName>
    </submittedName>
</protein>
<reference evidence="1 3" key="2">
    <citation type="submission" date="2015-10" db="EMBL/GenBank/DDBJ databases">
        <title>Comparative genomics and high-throughput reverse genetic screens identify a new phytobacterial MAMP and an Arabidopsis receptor required for immune elicitation.</title>
        <authorList>
            <person name="Mott G.A."/>
            <person name="Thakur S."/>
            <person name="Wang P.W."/>
            <person name="Desveaux D."/>
            <person name="Guttman D.S."/>
        </authorList>
    </citation>
    <scope>NUCLEOTIDE SEQUENCE [LARGE SCALE GENOMIC DNA]</scope>
    <source>
        <strain evidence="1 3">BR1</strain>
    </source>
</reference>
<dbReference type="Proteomes" id="UP000037836">
    <property type="component" value="Unassembled WGS sequence"/>
</dbReference>
<dbReference type="EMBL" id="RBON01000045">
    <property type="protein sequence ID" value="RMM73994.1"/>
    <property type="molecule type" value="Genomic_DNA"/>
</dbReference>
<dbReference type="AlphaFoldDB" id="A0A3M3IL84"/>
<evidence type="ECO:0000313" key="1">
    <source>
        <dbReference type="EMBL" id="KPC48024.1"/>
    </source>
</evidence>
<organism evidence="2 4">
    <name type="scientific">Pseudomonas savastanoi pv. glycinea</name>
    <name type="common">Pseudomonas syringae pv. glycinea</name>
    <dbReference type="NCBI Taxonomy" id="318"/>
    <lineage>
        <taxon>Bacteria</taxon>
        <taxon>Pseudomonadati</taxon>
        <taxon>Pseudomonadota</taxon>
        <taxon>Gammaproteobacteria</taxon>
        <taxon>Pseudomonadales</taxon>
        <taxon>Pseudomonadaceae</taxon>
        <taxon>Pseudomonas</taxon>
    </lineage>
</organism>